<feature type="chain" id="PRO_5038539651" evidence="1">
    <location>
        <begin position="20"/>
        <end position="350"/>
    </location>
</feature>
<feature type="signal peptide" evidence="1">
    <location>
        <begin position="1"/>
        <end position="19"/>
    </location>
</feature>
<dbReference type="RefSeq" id="WP_186906652.1">
    <property type="nucleotide sequence ID" value="NZ_JACOPP010000003.1"/>
</dbReference>
<accession>A0A8J6JDL5</accession>
<protein>
    <submittedName>
        <fullName evidence="2">Uncharacterized protein</fullName>
    </submittedName>
</protein>
<gene>
    <name evidence="2" type="ORF">H8S57_03265</name>
</gene>
<keyword evidence="1" id="KW-0732">Signal</keyword>
<dbReference type="AlphaFoldDB" id="A0A8J6JDL5"/>
<proteinExistence type="predicted"/>
<keyword evidence="3" id="KW-1185">Reference proteome</keyword>
<dbReference type="Proteomes" id="UP000661435">
    <property type="component" value="Unassembled WGS sequence"/>
</dbReference>
<dbReference type="EMBL" id="JACOPP010000003">
    <property type="protein sequence ID" value="MBC5732749.1"/>
    <property type="molecule type" value="Genomic_DNA"/>
</dbReference>
<evidence type="ECO:0000313" key="2">
    <source>
        <dbReference type="EMBL" id="MBC5732749.1"/>
    </source>
</evidence>
<evidence type="ECO:0000256" key="1">
    <source>
        <dbReference type="SAM" id="SignalP"/>
    </source>
</evidence>
<organism evidence="2 3">
    <name type="scientific">Lawsonibacter hominis</name>
    <dbReference type="NCBI Taxonomy" id="2763053"/>
    <lineage>
        <taxon>Bacteria</taxon>
        <taxon>Bacillati</taxon>
        <taxon>Bacillota</taxon>
        <taxon>Clostridia</taxon>
        <taxon>Eubacteriales</taxon>
        <taxon>Oscillospiraceae</taxon>
        <taxon>Lawsonibacter</taxon>
    </lineage>
</organism>
<comment type="caution">
    <text evidence="2">The sequence shown here is derived from an EMBL/GenBank/DDBJ whole genome shotgun (WGS) entry which is preliminary data.</text>
</comment>
<evidence type="ECO:0000313" key="3">
    <source>
        <dbReference type="Proteomes" id="UP000661435"/>
    </source>
</evidence>
<sequence>MKKAAVCILFLLLCCSACCAPAPAAAPEAGAGAAHTEALHLARAQLGRLAERVSEREEERVVALLERIIPLRQARQASGGWQPEGEEARLVAQLNRLYERYTARYLGDGGGWDSDSPAERVLAEYWIQEDETLRPDPESPFRPDGDREVEYEALWAQMRGLLPEGSWAAFSRFTVFTDGADETLAYVAALDGAGERWEIAVDPADAGDGDWFTETVLHEYTHYLTLNAGQVTYTAAQTADTYNEEGMAAVPGSYLDDFYQAFWSDYLDDRRANPESDRFFLRHEDDFVTDYAATDPSEDIAESFTYFVLWPRQGGGSVWEQKLDFFYGYPELVELRAGIRTCLGLAERQP</sequence>
<reference evidence="2" key="1">
    <citation type="submission" date="2020-08" db="EMBL/GenBank/DDBJ databases">
        <title>Genome public.</title>
        <authorList>
            <person name="Liu C."/>
            <person name="Sun Q."/>
        </authorList>
    </citation>
    <scope>NUCLEOTIDE SEQUENCE</scope>
    <source>
        <strain evidence="2">NSJ-51</strain>
    </source>
</reference>
<name>A0A8J6JDL5_9FIRM</name>